<sequence length="155" mass="16639">MVSKIWTEEDLRQYGLASDPEVHSITSAQGRHSESVDARFRSYALKMFLRVVCIVAALFTDGWVMWACIVAAGVLPWVAVVFANGEDRARSEDFSAFLSVDQQLALGQVKGAGSAEGERGFSGAPEPSVSGEDGVVGEQDIVEVIDGEVVEDSGR</sequence>
<keyword evidence="4" id="KW-1185">Reference proteome</keyword>
<reference evidence="3 4" key="1">
    <citation type="submission" date="2020-09" db="EMBL/GenBank/DDBJ databases">
        <title>Investigation of environmental microbe.</title>
        <authorList>
            <person name="Ou Y."/>
            <person name="Kang Q."/>
        </authorList>
    </citation>
    <scope>NUCLEOTIDE SEQUENCE [LARGE SCALE GENOMIC DNA]</scope>
    <source>
        <strain evidence="3 4">KJZ-9</strain>
    </source>
</reference>
<evidence type="ECO:0000256" key="1">
    <source>
        <dbReference type="SAM" id="MobiDB-lite"/>
    </source>
</evidence>
<evidence type="ECO:0000313" key="4">
    <source>
        <dbReference type="Proteomes" id="UP000516421"/>
    </source>
</evidence>
<dbReference type="InterPro" id="IPR021449">
    <property type="entry name" value="DUF3099"/>
</dbReference>
<accession>A0A7H2BHA7</accession>
<dbReference type="AlphaFoldDB" id="A0A7H2BHA7"/>
<dbReference type="KEGG" id="rama:IDM48_06375"/>
<proteinExistence type="predicted"/>
<feature type="transmembrane region" description="Helical" evidence="2">
    <location>
        <begin position="40"/>
        <end position="58"/>
    </location>
</feature>
<dbReference type="Proteomes" id="UP000516421">
    <property type="component" value="Chromosome"/>
</dbReference>
<dbReference type="RefSeq" id="WP_145174593.1">
    <property type="nucleotide sequence ID" value="NZ_CP061538.1"/>
</dbReference>
<evidence type="ECO:0000256" key="2">
    <source>
        <dbReference type="SAM" id="Phobius"/>
    </source>
</evidence>
<keyword evidence="2" id="KW-0472">Membrane</keyword>
<feature type="transmembrane region" description="Helical" evidence="2">
    <location>
        <begin position="64"/>
        <end position="83"/>
    </location>
</feature>
<dbReference type="Pfam" id="PF11298">
    <property type="entry name" value="DUF3099"/>
    <property type="match status" value="1"/>
</dbReference>
<gene>
    <name evidence="3" type="ORF">IDM48_06375</name>
</gene>
<protein>
    <submittedName>
        <fullName evidence="3">DUF3099 domain-containing protein</fullName>
    </submittedName>
</protein>
<keyword evidence="2" id="KW-0812">Transmembrane</keyword>
<organism evidence="3 4">
    <name type="scientific">Rothia amarae</name>
    <dbReference type="NCBI Taxonomy" id="169480"/>
    <lineage>
        <taxon>Bacteria</taxon>
        <taxon>Bacillati</taxon>
        <taxon>Actinomycetota</taxon>
        <taxon>Actinomycetes</taxon>
        <taxon>Micrococcales</taxon>
        <taxon>Micrococcaceae</taxon>
        <taxon>Rothia</taxon>
    </lineage>
</organism>
<name>A0A7H2BHA7_9MICC</name>
<evidence type="ECO:0000313" key="3">
    <source>
        <dbReference type="EMBL" id="QNV39053.1"/>
    </source>
</evidence>
<dbReference type="EMBL" id="CP061538">
    <property type="protein sequence ID" value="QNV39053.1"/>
    <property type="molecule type" value="Genomic_DNA"/>
</dbReference>
<feature type="region of interest" description="Disordered" evidence="1">
    <location>
        <begin position="110"/>
        <end position="134"/>
    </location>
</feature>
<keyword evidence="2" id="KW-1133">Transmembrane helix</keyword>